<sequence>MADEIQQLIAINDRISAIEYLRNATYRDLLQW</sequence>
<protein>
    <submittedName>
        <fullName evidence="1">Uncharacterized protein</fullName>
    </submittedName>
</protein>
<gene>
    <name evidence="1" type="ORF">J2Z20_003443</name>
</gene>
<proteinExistence type="predicted"/>
<dbReference type="EMBL" id="JAGGKP010000016">
    <property type="protein sequence ID" value="MBP1938521.1"/>
    <property type="molecule type" value="Genomic_DNA"/>
</dbReference>
<evidence type="ECO:0000313" key="1">
    <source>
        <dbReference type="EMBL" id="MBP1938521.1"/>
    </source>
</evidence>
<keyword evidence="2" id="KW-1185">Reference proteome</keyword>
<name>A0ABS4H7M2_9BACL</name>
<dbReference type="Proteomes" id="UP001519273">
    <property type="component" value="Unassembled WGS sequence"/>
</dbReference>
<organism evidence="1 2">
    <name type="scientific">Paenibacillus sediminis</name>
    <dbReference type="NCBI Taxonomy" id="664909"/>
    <lineage>
        <taxon>Bacteria</taxon>
        <taxon>Bacillati</taxon>
        <taxon>Bacillota</taxon>
        <taxon>Bacilli</taxon>
        <taxon>Bacillales</taxon>
        <taxon>Paenibacillaceae</taxon>
        <taxon>Paenibacillus</taxon>
    </lineage>
</organism>
<comment type="caution">
    <text evidence="1">The sequence shown here is derived from an EMBL/GenBank/DDBJ whole genome shotgun (WGS) entry which is preliminary data.</text>
</comment>
<reference evidence="1 2" key="1">
    <citation type="submission" date="2021-03" db="EMBL/GenBank/DDBJ databases">
        <title>Genomic Encyclopedia of Type Strains, Phase IV (KMG-IV): sequencing the most valuable type-strain genomes for metagenomic binning, comparative biology and taxonomic classification.</title>
        <authorList>
            <person name="Goeker M."/>
        </authorList>
    </citation>
    <scope>NUCLEOTIDE SEQUENCE [LARGE SCALE GENOMIC DNA]</scope>
    <source>
        <strain evidence="1 2">DSM 23491</strain>
    </source>
</reference>
<evidence type="ECO:0000313" key="2">
    <source>
        <dbReference type="Proteomes" id="UP001519273"/>
    </source>
</evidence>
<accession>A0ABS4H7M2</accession>